<dbReference type="KEGG" id="phe:Phep_0532"/>
<dbReference type="STRING" id="485917.Phep_0532"/>
<dbReference type="RefSeq" id="WP_012780709.1">
    <property type="nucleotide sequence ID" value="NC_013061.1"/>
</dbReference>
<name>C6Y0J5_PEDHD</name>
<organism evidence="1 2">
    <name type="scientific">Pedobacter heparinus (strain ATCC 13125 / DSM 2366 / CIP 104194 / JCM 7457 / NBRC 12017 / NCIMB 9290 / NRRL B-14731 / HIM 762-3)</name>
    <dbReference type="NCBI Taxonomy" id="485917"/>
    <lineage>
        <taxon>Bacteria</taxon>
        <taxon>Pseudomonadati</taxon>
        <taxon>Bacteroidota</taxon>
        <taxon>Sphingobacteriia</taxon>
        <taxon>Sphingobacteriales</taxon>
        <taxon>Sphingobacteriaceae</taxon>
        <taxon>Pedobacter</taxon>
    </lineage>
</organism>
<evidence type="ECO:0000313" key="1">
    <source>
        <dbReference type="EMBL" id="ACU02756.1"/>
    </source>
</evidence>
<reference evidence="1 2" key="1">
    <citation type="journal article" date="2009" name="Stand. Genomic Sci.">
        <title>Complete genome sequence of Pedobacter heparinus type strain (HIM 762-3).</title>
        <authorList>
            <person name="Han C."/>
            <person name="Spring S."/>
            <person name="Lapidus A."/>
            <person name="Del Rio T.G."/>
            <person name="Tice H."/>
            <person name="Copeland A."/>
            <person name="Cheng J.F."/>
            <person name="Lucas S."/>
            <person name="Chen F."/>
            <person name="Nolan M."/>
            <person name="Bruce D."/>
            <person name="Goodwin L."/>
            <person name="Pitluck S."/>
            <person name="Ivanova N."/>
            <person name="Mavromatis K."/>
            <person name="Mikhailova N."/>
            <person name="Pati A."/>
            <person name="Chen A."/>
            <person name="Palaniappan K."/>
            <person name="Land M."/>
            <person name="Hauser L."/>
            <person name="Chang Y.J."/>
            <person name="Jeffries C.C."/>
            <person name="Saunders E."/>
            <person name="Chertkov O."/>
            <person name="Brettin T."/>
            <person name="Goker M."/>
            <person name="Rohde M."/>
            <person name="Bristow J."/>
            <person name="Eisen J.A."/>
            <person name="Markowitz V."/>
            <person name="Hugenholtz P."/>
            <person name="Kyrpides N.C."/>
            <person name="Klenk H.P."/>
            <person name="Detter J.C."/>
        </authorList>
    </citation>
    <scope>NUCLEOTIDE SEQUENCE [LARGE SCALE GENOMIC DNA]</scope>
    <source>
        <strain evidence="2">ATCC 13125 / DSM 2366 / CIP 104194 / JCM 7457 / NBRC 12017 / NCIMB 9290 / NRRL B-14731 / HIM 762-3</strain>
    </source>
</reference>
<dbReference type="EMBL" id="CP001681">
    <property type="protein sequence ID" value="ACU02756.1"/>
    <property type="molecule type" value="Genomic_DNA"/>
</dbReference>
<evidence type="ECO:0000313" key="2">
    <source>
        <dbReference type="Proteomes" id="UP000000852"/>
    </source>
</evidence>
<accession>C6Y0J5</accession>
<gene>
    <name evidence="1" type="ordered locus">Phep_0532</name>
</gene>
<protein>
    <submittedName>
        <fullName evidence="1">Uncharacterized protein</fullName>
    </submittedName>
</protein>
<dbReference type="Proteomes" id="UP000000852">
    <property type="component" value="Chromosome"/>
</dbReference>
<sequence length="80" mass="9501">MAVLNRKEEKIEAVLKELPKDYTDKDFVAMFIKLYSRDWGKIKANYIKQNQDKVIGTVVKMPKPELYLKHLLTIYLDNQK</sequence>
<proteinExistence type="predicted"/>
<dbReference type="OrthoDB" id="7055730at2"/>
<dbReference type="HOGENOM" id="CLU_177744_0_0_10"/>
<dbReference type="AlphaFoldDB" id="C6Y0J5"/>
<keyword evidence="2" id="KW-1185">Reference proteome</keyword>